<keyword evidence="8" id="KW-0808">Transferase</keyword>
<keyword evidence="5" id="KW-0964">Secreted</keyword>
<dbReference type="Gene3D" id="2.60.120.260">
    <property type="entry name" value="Galactose-binding domain-like"/>
    <property type="match status" value="1"/>
</dbReference>
<keyword evidence="19" id="KW-1035">Host cytoplasm</keyword>
<keyword evidence="14" id="KW-0460">Magnesium</keyword>
<feature type="region of interest" description="Disordered" evidence="22">
    <location>
        <begin position="1765"/>
        <end position="1857"/>
    </location>
</feature>
<dbReference type="SUPFAM" id="SSF51120">
    <property type="entry name" value="beta-Roll"/>
    <property type="match status" value="2"/>
</dbReference>
<dbReference type="Proteomes" id="UP000470051">
    <property type="component" value="Unassembled WGS sequence"/>
</dbReference>
<dbReference type="Pfam" id="PF20899">
    <property type="entry name" value="PMT_C2"/>
    <property type="match status" value="1"/>
</dbReference>
<evidence type="ECO:0000256" key="4">
    <source>
        <dbReference type="ARBA" id="ARBA00022511"/>
    </source>
</evidence>
<evidence type="ECO:0000256" key="21">
    <source>
        <dbReference type="SAM" id="Coils"/>
    </source>
</evidence>
<evidence type="ECO:0000256" key="18">
    <source>
        <dbReference type="ARBA" id="ARBA00023136"/>
    </source>
</evidence>
<evidence type="ECO:0000256" key="10">
    <source>
        <dbReference type="ARBA" id="ARBA00022737"/>
    </source>
</evidence>
<dbReference type="InterPro" id="IPR038383">
    <property type="entry name" value="CPD_dom_sf"/>
</dbReference>
<evidence type="ECO:0000256" key="13">
    <source>
        <dbReference type="ARBA" id="ARBA00022813"/>
    </source>
</evidence>
<keyword evidence="25" id="KW-1185">Reference proteome</keyword>
<evidence type="ECO:0000256" key="8">
    <source>
        <dbReference type="ARBA" id="ARBA00022679"/>
    </source>
</evidence>
<dbReference type="Pfam" id="PF11647">
    <property type="entry name" value="MLD"/>
    <property type="match status" value="2"/>
</dbReference>
<evidence type="ECO:0000256" key="22">
    <source>
        <dbReference type="SAM" id="MobiDB-lite"/>
    </source>
</evidence>
<evidence type="ECO:0000256" key="12">
    <source>
        <dbReference type="ARBA" id="ARBA00022807"/>
    </source>
</evidence>
<comment type="subcellular location">
    <subcellularLocation>
        <location evidence="2">Host cell membrane</location>
    </subcellularLocation>
    <subcellularLocation>
        <location evidence="20">Host cytoplasm</location>
        <location evidence="20">Host cytosol</location>
    </subcellularLocation>
    <subcellularLocation>
        <location evidence="3">Secreted</location>
    </subcellularLocation>
</comment>
<dbReference type="SUPFAM" id="SSF158842">
    <property type="entry name" value="PMT central region-like"/>
    <property type="match status" value="2"/>
</dbReference>
<dbReference type="Pfam" id="PF11713">
    <property type="entry name" value="Peptidase_C80"/>
    <property type="match status" value="1"/>
</dbReference>
<evidence type="ECO:0000313" key="25">
    <source>
        <dbReference type="Proteomes" id="UP000470051"/>
    </source>
</evidence>
<dbReference type="InterPro" id="IPR020972">
    <property type="entry name" value="Dermonecrotic/RTX_toxin_MLD"/>
</dbReference>
<proteinExistence type="predicted"/>
<evidence type="ECO:0000256" key="3">
    <source>
        <dbReference type="ARBA" id="ARBA00004613"/>
    </source>
</evidence>
<dbReference type="InterPro" id="IPR011509">
    <property type="entry name" value="RtxA_toxin"/>
</dbReference>
<sequence length="4466" mass="483853">MGKSSNRSTEYFFTGKYYDDNDGNSITAIGVGGEVYAYGGNDDVTVGSLKVDVYHTDGDLAVKGASGYTGISKTGNGGLSFAGAAGAAFINHTGDTGNLNYSGAAGYNKLVRKGLSGDTNFKGAGGYNKLWHETNRGNLDFAGAGAYNDIDRTWFNRYQDSQGNVTFNGAGSANSISSRVESGNVTFNGAGADNHIVRKGKEGNIILRGAGASNRIERVRQNKDEYEQTRGDITVEGAGGYNKLYSDVAHGNINFSGAGAYNEITRIGMNSDSDGETLEFAKAKEIVLTTATMGGSWIQESQQVTGIKSTVEPNTYLFAFADKMYTKISKVQLQNNPTTGRLGYHATSWYKAGNHLKNLAAKEISSGNGFIAVNANGAYRLSSLVFEHQQPIEIHAIEESLLIDRWVTYAGGMVIKAEDISLGDAKMGGYAIFSDGRKVEVSAVKSNRQPNTYVYAKVMGRYTKIVEVQLKNDPETRQLKYKAIAWYKAGDHTGNLANEELSYANGYTSIGPGYTLSQLQYDVNTVRRTSHRLVHSEEYSQQDLVKSPTSSGYVNFNGAGGGNVIKSNVTRGNVNFKGAGAANVILHGSKFGDTNFDGAGAANVVVKSGEEGDLTFRGAGLANVLVHQSQRGKMDVYAGGAVNVLVRVGDGRYLAHLLAYGNISIHKGNGNSRVLMLGGYNTHTQIGNGNGNWSGAGGFNVITQAGAGDISSVLLGGANVLTKLGAGDMVAGMFGGANIITHLSEETETANTTAIVLGGANILTKKGKGNALAVMGGGANVLTHIGDGNTTGVMLGGANILTKVGKGDTTGILFGVGNVLTHVGDGLTLGVMAAAGNIFTKVGEETSIAVMIGAGNLFTHVGKGDAWALMGGAVNVFTKVGDGNALALMVAAGNVFTHIGDGTSVALMLAKGNIATKVGNGMTLAAMMGKANIFTHVGEGNTFAAMIGGANVLTKVGNDLTAALMIGKANIYSHVGDGTSIGLFAGELNVMTKVGNGTTLAAMFGKANMMTHVGDGLTGVLALGEANIVTKVGDDFMGVVAAAKANVITHVGNSTTAAVLLGKGNILTKVGDGTGTTVGLLISDVGNMMTHVGEGTTVGFAKGKANIITKVGNGTGVNVAWGEANVLTQVGKGDRYNFAKGKVNLITKVGNGQEVTVVQGDANIITHVGNGDDYTGAWGEANIITKVGDGRNVVLAKGQANIVTKVGKGDSFNALWSEGNAVTKVGDGIQVTAAKGKANVTTTVGNGLNVTAAHGDANINTHVGNGVSVNVAWGKYNVNTKVGDGLNVAVMKGLGNANIQIGHGLYVNASYARNNVAIKIGDGDFYSLAVASSNTESNKLTSFFNNIKQTVLGVGGSQAINYLVHGDEANTSGTHKGRGAINLTEVSSIDGFKMDEIDQVGSDLNNHLSSSVTAVEVPNIDSIENSLASSLNRKTRSVSDRNENLIVNGNFEQGNQGWQSTNGVEAYYEASAYGLDNAGHGSRVSELDVDVSTTIYQDLKNRFEGEVISLSFDFAKRANNVMPNEGMEVIWNGESKFTITNGDTAWQSETLELIAKAGTNRIEFKGIGDNNGIGYILDNVVAKSVGTLPANSVTEYARQDQAAKNALSDKDKAEKDRQLLEQEKEKQLAAIEKSKSQLESTDQEALNQNGQVQSDAIKEEAQAATEELTLIADKFKQLKDETDDSRELDNHYLDYVGGISEDIQKRLDDIRPTLEKRLAEIHRDTIDTQQKVKDAVVLSEAGAEKGKQNRDKAILDGVDAQFKADQRKEEALSQQQQAEKAKDNANIAYQNAESRGKRDTVAAESKAAQTQTDAKGAKLSDSKPARIGASGSGLSGEKAYESTGAGETGSHIDPESMPEARNRYYQGLTEEELQALESAKQAVSRLQINAGIRAKNTGVSFIPRSVETQSDSIVVPLSHETRELVRKAPIISGINLEGLGGSKKRAVDSSVLSRAQKIAHIYRWLDNGNNNASDEYIPVPGFKRVNADISDKTRQRIVTFVERHLKNPNAKNKVPENEITSLAKLFVDATLDYDWDKRVEFITKLDSYGYGFEPARDDKSIVSFWSGKSFRRHRDVLEAAQPDGKKIVYDVDVQGNAFAIQLNQQLMRWGIMYLADPENSEHKALRSAIDAATYSNTGFWSSIYAAGSRGDVYLISEGGLRLGNYFWNVELPVLRKLQREGLVGDIRLLDKPASEYKGLPTESIGRKLTEAGIAVQARFDVLTIEEQKKRLLANPGGYKADTVVDLDIKLSAIDTMLNQALPFYGLRTERNILVQKSDEGFEVRSWPGNGNEFKRIIVKNTTSNNLLKAVERFILANYDNYAQLPDELYFIEDRIISHHQGHTRILTEKVNGIWKPIPKLMSVSEFQQAASVAGKIRGDSYQKVIDALESYHNARQGRKDYELDVIGKLSDLRQQVEGYLLGHPDSGRVPAMKDLLSQIDTRFEESMVLAESTVRIPEQGDFSSLYDKFDSANIKDSKHLYIDENGDFVTRGKANIHINQKAESSDKAVEQVKAAVIKEYGQDVSDAVFSNLKASDLSMDGKGIDVSGLGKIHQAIEQHLSPISATLFVWKPSDHSELGHVAMQIGQGRAHINTDDAGAINEKNYVSWWPSLNHKTLEADVAFEEHDKFGLKDGDRKLQRFIEKLQLARGIDITFKDVTEGFAMMALANPTLLQSADIPEQIYQPFVEMWNDHQYEMADVGRLFAEELRYQADKNVQDPQLAEKRVANVIREFKERELENIRDFKISEADQGRVFRINLEGLDVAAMQAEWNKISSDPNKHYQLLTNNCSSIVARVLKAGGADKLVGHKWLPKFGTWTPTELFNYAQALQEAQLETIAKKQNHSPVEDLTALSGKNKALETVVMENDSTPLLNELITKDGLRKEAKVFAKPIGPSYQVILDELDRIHNLTGNEQLAAGFELYQRITRYLDAHPDSKRNTALSNVQTQLGDIMFSGALQEVRGPLLEIAQTRPEMALRIYQIASNEVRGDTPGLTDLMVRWVKEDPYLAAKLGYQGEIPADLAFNPKFHVDLGDQFDDFKQCLSRAQDKGLLTHARIDERNKRVHLGYSYNELLDMTGSEDVKMAVYFLKEVAKQADPNFAGSHEAILLNRFANPAYLVQLERGRLAQIEAIYHSSRQTDVAAWDKQYSSDALTQLNRQLSDGVDLNNQLSVLLKDRQGLLIGESHGSDLNGLRFVNEQMDALKAHGVTVIGLEHLRSDLAQPLIDKFLAGGDMPAELAAMIETKHLPVDLFARAKSKGIKIIVLDDNSTTRPAIEGSQHGLMYRAGAANNVAVGQLGQLAEGEKFVAIYGDAHLQSHEGIDHFVPGMTHRLGLPALKVDANNRFIAQADDISLRKRYDDVANVLRIQLLNGLQATSAVELVHKPVELWQTVEVIPQTDGRETRFDGQIIIQMEDDPVTVKAAANLASKHPDSSVVVQLDSEGKYRVVYGDSSKFTPSDKLRWQIVGHGRSESERNNTRLSGYSADELAIKLKQFTQSFGPAGKPDHISIVGCSLINDDKRDDFARHFITTLKGQGIHTTVSARRSEVAVDVTGRKFTQNENNQWINNLTDNKVVLSWNEKGELETRSERVRRNIAESDINLSRVGVADTDTPPKGAIVDNADIFTAPEKRKNKIETDSSHVSNNQLIYSGNIQVDVGNGEFTALNWGTSNVGIKVGIGGFKSLAFGDNNVMVHIGNGDSQHSFDIAGYQALEGAQMFIGNRNVSFNKGRSNDLIVMMDKSLPTPPLVNPFDGAARISGVLQSIAHSGEEQDWLAVQDQQWTIAGAKKFVQDMSGLDQTSSVDYKTLVDLGSQHERSSRGLKSDTEAALNKQFNQWLSSNDNSVDMSKMSRADKFRQANEKLAFNFAVGGQGADIQVTTGNWNFMFGDNIQSILDTNLGSLFSLMTQQYSTTGIAKTTFTYNPQDLPRQLKNKLLGRLASVNVDTTLADIFDVDYTADGRIVSRGDEPVDGVAILKEMIEVIGKFGGEQLKVFTDPDKLLDGLKSHLNMGTDGIKSFAESHGLKQKEPDENEKAESTEPERALGFHSLNLPNLFATMFSKDKQEEMKSLVTNLKGNLTADLLNMEQKTFDFLRNSGHLQGNSDIHVSLGNYNFNWGGDGKDLGAYLGDNNNFWGGRGDDVYYSIGTSNIFAGGAGNDLGVLMGRENWMFGGNGDDTAVVAGRINHVFMGEGNDQTFVFGEGGLINTDKGQDYVVTSGNYNRVDTGEDQDYAVTIGNNNRVELGEGHDFARVFGNDNQIDGNAGNDVIKLLGYHAVINGGEGDDHLIAAAISKFSQFNGGDGQDLLVLGGYQNRFQGGTGVDSFVVSGKVIDSQIDDINAEDMIVFDGMDWQNLWFQRSGYDLVLSVNRHTEDKTAQGAFESIGSVTFSHYFDGNRAKLVVQMRDKNTSGEREFTALSDNAVDTLIQSMSSFAPTAGDNGFIENLDSKAKIAITTAWADTTIGKTQFA</sequence>
<dbReference type="Gene3D" id="3.40.50.11050">
    <property type="match status" value="1"/>
</dbReference>
<evidence type="ECO:0000256" key="15">
    <source>
        <dbReference type="ARBA" id="ARBA00022870"/>
    </source>
</evidence>
<accession>A0ABX0AZJ3</accession>
<comment type="caution">
    <text evidence="24">The sequence shown here is derived from an EMBL/GenBank/DDBJ whole genome shotgun (WGS) entry which is preliminary data.</text>
</comment>
<evidence type="ECO:0000256" key="6">
    <source>
        <dbReference type="ARBA" id="ARBA00022656"/>
    </source>
</evidence>
<reference evidence="24 25" key="1">
    <citation type="submission" date="2019-12" db="EMBL/GenBank/DDBJ databases">
        <title>Engineering Photorhabdus to improve their lethality against agricultural pests.</title>
        <authorList>
            <person name="Machado R.A.R."/>
        </authorList>
    </citation>
    <scope>NUCLEOTIDE SEQUENCE [LARGE SCALE GENOMIC DNA]</scope>
    <source>
        <strain evidence="24 25">M-HU2</strain>
    </source>
</reference>
<keyword evidence="21" id="KW-0175">Coiled coil</keyword>
<feature type="region of interest" description="Disordered" evidence="22">
    <location>
        <begin position="4019"/>
        <end position="4038"/>
    </location>
</feature>
<dbReference type="SUPFAM" id="SSF159501">
    <property type="entry name" value="EreA/ChaN-like"/>
    <property type="match status" value="1"/>
</dbReference>
<name>A0ABX0AZJ3_9GAMM</name>
<protein>
    <submittedName>
        <fullName evidence="24">MARTX multifunctional-autoprocessing repeats-in-toxin holotoxin RtxA</fullName>
    </submittedName>
</protein>
<dbReference type="PRINTS" id="PR00313">
    <property type="entry name" value="CABNDNGRPT"/>
</dbReference>
<dbReference type="Gene3D" id="3.40.50.11550">
    <property type="match status" value="1"/>
</dbReference>
<keyword evidence="18" id="KW-0472">Membrane</keyword>
<keyword evidence="17" id="KW-0446">Lipid-binding</keyword>
<evidence type="ECO:0000256" key="2">
    <source>
        <dbReference type="ARBA" id="ARBA00004165"/>
    </source>
</evidence>
<dbReference type="InterPro" id="IPR048461">
    <property type="entry name" value="ToxA-like_C2"/>
</dbReference>
<keyword evidence="6" id="KW-0800">Toxin</keyword>
<dbReference type="InterPro" id="IPR020974">
    <property type="entry name" value="CPD_dom"/>
</dbReference>
<feature type="coiled-coil region" evidence="21">
    <location>
        <begin position="1596"/>
        <end position="1681"/>
    </location>
</feature>
<evidence type="ECO:0000256" key="20">
    <source>
        <dbReference type="ARBA" id="ARBA00023586"/>
    </source>
</evidence>
<dbReference type="Pfam" id="PF21735">
    <property type="entry name" value="RtxA_C"/>
    <property type="match status" value="7"/>
</dbReference>
<dbReference type="PROSITE" id="PS51771">
    <property type="entry name" value="CGT_MARTX_CPD"/>
    <property type="match status" value="1"/>
</dbReference>
<keyword evidence="11" id="KW-0378">Hydrolase</keyword>
<feature type="compositionally biased region" description="Basic and acidic residues" evidence="22">
    <location>
        <begin position="1815"/>
        <end position="1824"/>
    </location>
</feature>
<evidence type="ECO:0000256" key="14">
    <source>
        <dbReference type="ARBA" id="ARBA00022842"/>
    </source>
</evidence>
<dbReference type="NCBIfam" id="NF012221">
    <property type="entry name" value="MARTX_Nterm"/>
    <property type="match status" value="1"/>
</dbReference>
<evidence type="ECO:0000313" key="24">
    <source>
        <dbReference type="EMBL" id="NDL23954.1"/>
    </source>
</evidence>
<dbReference type="CDD" id="cd16840">
    <property type="entry name" value="toxin_MLD"/>
    <property type="match status" value="2"/>
</dbReference>
<keyword evidence="9" id="KW-0479">Metal-binding</keyword>
<keyword evidence="13" id="KW-0068">Autocatalytic cleavage</keyword>
<dbReference type="RefSeq" id="WP_113040947.1">
    <property type="nucleotide sequence ID" value="NZ_CAWPKC010000002.1"/>
</dbReference>
<dbReference type="EMBL" id="WSFE01000002">
    <property type="protein sequence ID" value="NDL23954.1"/>
    <property type="molecule type" value="Genomic_DNA"/>
</dbReference>
<dbReference type="Gene3D" id="1.20.58.1190">
    <property type="match status" value="1"/>
</dbReference>
<evidence type="ECO:0000256" key="16">
    <source>
        <dbReference type="ARBA" id="ARBA00023026"/>
    </source>
</evidence>
<evidence type="ECO:0000259" key="23">
    <source>
        <dbReference type="PROSITE" id="PS51771"/>
    </source>
</evidence>
<evidence type="ECO:0000256" key="5">
    <source>
        <dbReference type="ARBA" id="ARBA00022525"/>
    </source>
</evidence>
<evidence type="ECO:0000256" key="19">
    <source>
        <dbReference type="ARBA" id="ARBA00023200"/>
    </source>
</evidence>
<dbReference type="InterPro" id="IPR049824">
    <property type="entry name" value="RtxA-like_C80"/>
</dbReference>
<keyword evidence="10" id="KW-0677">Repeat</keyword>
<comment type="cofactor">
    <cofactor evidence="1">
        <name>Mg(2+)</name>
        <dbReference type="ChEBI" id="CHEBI:18420"/>
    </cofactor>
</comment>
<dbReference type="InterPro" id="IPR048568">
    <property type="entry name" value="RtxA_C"/>
</dbReference>
<keyword evidence="7" id="KW-0645">Protease</keyword>
<organism evidence="24 25">
    <name type="scientific">Photorhabdus kayaii</name>
    <dbReference type="NCBI Taxonomy" id="230088"/>
    <lineage>
        <taxon>Bacteria</taxon>
        <taxon>Pseudomonadati</taxon>
        <taxon>Pseudomonadota</taxon>
        <taxon>Gammaproteobacteria</taxon>
        <taxon>Enterobacterales</taxon>
        <taxon>Morganellaceae</taxon>
        <taxon>Photorhabdus</taxon>
    </lineage>
</organism>
<gene>
    <name evidence="24" type="primary">rtxA</name>
    <name evidence="24" type="ORF">GPY42_01640</name>
</gene>
<dbReference type="Gene3D" id="1.20.140.180">
    <property type="match status" value="1"/>
</dbReference>
<evidence type="ECO:0000256" key="17">
    <source>
        <dbReference type="ARBA" id="ARBA00023121"/>
    </source>
</evidence>
<dbReference type="InterPro" id="IPR011049">
    <property type="entry name" value="Serralysin-like_metalloprot_C"/>
</dbReference>
<feature type="coiled-coil region" evidence="21">
    <location>
        <begin position="209"/>
        <end position="236"/>
    </location>
</feature>
<evidence type="ECO:0000256" key="11">
    <source>
        <dbReference type="ARBA" id="ARBA00022801"/>
    </source>
</evidence>
<dbReference type="Pfam" id="PF07634">
    <property type="entry name" value="RtxA"/>
    <property type="match status" value="39"/>
</dbReference>
<keyword evidence="15" id="KW-1043">Host membrane</keyword>
<dbReference type="CDD" id="cd20501">
    <property type="entry name" value="C80_RtxA-like"/>
    <property type="match status" value="1"/>
</dbReference>
<evidence type="ECO:0000256" key="7">
    <source>
        <dbReference type="ARBA" id="ARBA00022670"/>
    </source>
</evidence>
<feature type="domain" description="Peptidase C80" evidence="23">
    <location>
        <begin position="3395"/>
        <end position="3577"/>
    </location>
</feature>
<keyword evidence="12" id="KW-0788">Thiol protease</keyword>
<feature type="compositionally biased region" description="Basic and acidic residues" evidence="22">
    <location>
        <begin position="4020"/>
        <end position="4038"/>
    </location>
</feature>
<evidence type="ECO:0000256" key="9">
    <source>
        <dbReference type="ARBA" id="ARBA00022723"/>
    </source>
</evidence>
<keyword evidence="16" id="KW-0843">Virulence</keyword>
<evidence type="ECO:0000256" key="1">
    <source>
        <dbReference type="ARBA" id="ARBA00001946"/>
    </source>
</evidence>
<keyword evidence="4" id="KW-1032">Host cell membrane</keyword>
<dbReference type="Gene3D" id="2.160.20.160">
    <property type="match status" value="1"/>
</dbReference>